<dbReference type="PANTHER" id="PTHR11933">
    <property type="entry name" value="TRNA 5-METHYLAMINOMETHYL-2-THIOURIDYLATE -METHYLTRANSFERASE"/>
    <property type="match status" value="1"/>
</dbReference>
<feature type="domain" description="tRNA-specific 2-thiouridylase MnmA-like central" evidence="13">
    <location>
        <begin position="247"/>
        <end position="300"/>
    </location>
</feature>
<dbReference type="InterPro" id="IPR014729">
    <property type="entry name" value="Rossmann-like_a/b/a_fold"/>
</dbReference>
<dbReference type="GO" id="GO:0000049">
    <property type="term" value="F:tRNA binding"/>
    <property type="evidence" value="ECO:0007669"/>
    <property type="project" value="UniProtKB-KW"/>
</dbReference>
<keyword evidence="2 11" id="KW-0820">tRNA-binding</keyword>
<feature type="active site" description="Cysteine persulfide intermediate" evidence="11">
    <location>
        <position position="226"/>
    </location>
</feature>
<dbReference type="NCBIfam" id="NF001138">
    <property type="entry name" value="PRK00143.1"/>
    <property type="match status" value="1"/>
</dbReference>
<evidence type="ECO:0000313" key="15">
    <source>
        <dbReference type="Proteomes" id="UP000014204"/>
    </source>
</evidence>
<dbReference type="FunFam" id="2.40.30.10:FF:000023">
    <property type="entry name" value="tRNA-specific 2-thiouridylase MnmA"/>
    <property type="match status" value="1"/>
</dbReference>
<reference evidence="14 15" key="1">
    <citation type="submission" date="2013-04" db="EMBL/GenBank/DDBJ databases">
        <title>The Genome Sequence of Enterorhabdus caecimuris B7.</title>
        <authorList>
            <consortium name="The Broad Institute Genomics Platform"/>
            <consortium name="The Broad Institute Genome Sequencing Center for Infectious Disease"/>
            <person name="Earl A."/>
            <person name="Xavier R."/>
            <person name="Elson C."/>
            <person name="Duck W."/>
            <person name="Walker B."/>
            <person name="Young S."/>
            <person name="Zeng Q."/>
            <person name="Gargeya S."/>
            <person name="Fitzgerald M."/>
            <person name="Haas B."/>
            <person name="Abouelleil A."/>
            <person name="Allen A.W."/>
            <person name="Alvarado L."/>
            <person name="Arachchi H.M."/>
            <person name="Berlin A.M."/>
            <person name="Chapman S.B."/>
            <person name="Gainer-Dewar J."/>
            <person name="Goldberg J."/>
            <person name="Griggs A."/>
            <person name="Gujja S."/>
            <person name="Hansen M."/>
            <person name="Howarth C."/>
            <person name="Imamovic A."/>
            <person name="Ireland A."/>
            <person name="Larimer J."/>
            <person name="McCowan C."/>
            <person name="Murphy C."/>
            <person name="Pearson M."/>
            <person name="Poon T.W."/>
            <person name="Priest M."/>
            <person name="Roberts A."/>
            <person name="Saif S."/>
            <person name="Shea T."/>
            <person name="Sisk P."/>
            <person name="Sykes S."/>
            <person name="Wortman J."/>
            <person name="Nusbaum C."/>
            <person name="Birren B."/>
        </authorList>
    </citation>
    <scope>NUCLEOTIDE SEQUENCE [LARGE SCALE GENOMIC DNA]</scope>
    <source>
        <strain evidence="14 15">B7</strain>
    </source>
</reference>
<name>R9L2E6_9ACTN</name>
<dbReference type="InterPro" id="IPR023382">
    <property type="entry name" value="MnmA-like_central_sf"/>
</dbReference>
<dbReference type="PANTHER" id="PTHR11933:SF5">
    <property type="entry name" value="MITOCHONDRIAL TRNA-SPECIFIC 2-THIOURIDYLASE 1"/>
    <property type="match status" value="1"/>
</dbReference>
<dbReference type="Gene3D" id="3.40.50.620">
    <property type="entry name" value="HUPs"/>
    <property type="match status" value="1"/>
</dbReference>
<keyword evidence="8" id="KW-1015">Disulfide bond</keyword>
<dbReference type="EMBL" id="ASSY01000010">
    <property type="protein sequence ID" value="EOS49922.1"/>
    <property type="molecule type" value="Genomic_DNA"/>
</dbReference>
<feature type="binding site" evidence="11">
    <location>
        <position position="59"/>
    </location>
    <ligand>
        <name>ATP</name>
        <dbReference type="ChEBI" id="CHEBI:30616"/>
    </ligand>
</feature>
<evidence type="ECO:0000256" key="8">
    <source>
        <dbReference type="ARBA" id="ARBA00023157"/>
    </source>
</evidence>
<dbReference type="Proteomes" id="UP000014204">
    <property type="component" value="Unassembled WGS sequence"/>
</dbReference>
<dbReference type="InterPro" id="IPR004506">
    <property type="entry name" value="MnmA-like"/>
</dbReference>
<comment type="caution">
    <text evidence="11">Lacks conserved residue(s) required for the propagation of feature annotation.</text>
</comment>
<dbReference type="InterPro" id="IPR046885">
    <property type="entry name" value="MnmA-like_C"/>
</dbReference>
<keyword evidence="5 11" id="KW-0547">Nucleotide-binding</keyword>
<evidence type="ECO:0000256" key="3">
    <source>
        <dbReference type="ARBA" id="ARBA00022679"/>
    </source>
</evidence>
<feature type="region of interest" description="Interaction with tRNA" evidence="11">
    <location>
        <begin position="176"/>
        <end position="178"/>
    </location>
</feature>
<gene>
    <name evidence="11" type="primary">mnmA</name>
    <name evidence="14" type="ORF">C811_02387</name>
</gene>
<comment type="catalytic activity">
    <reaction evidence="9 11">
        <text>S-sulfanyl-L-cysteinyl-[protein] + uridine(34) in tRNA + AH2 + ATP = 2-thiouridine(34) in tRNA + L-cysteinyl-[protein] + A + AMP + diphosphate + H(+)</text>
        <dbReference type="Rhea" id="RHEA:47032"/>
        <dbReference type="Rhea" id="RHEA-COMP:10131"/>
        <dbReference type="Rhea" id="RHEA-COMP:11726"/>
        <dbReference type="Rhea" id="RHEA-COMP:11727"/>
        <dbReference type="Rhea" id="RHEA-COMP:11728"/>
        <dbReference type="ChEBI" id="CHEBI:13193"/>
        <dbReference type="ChEBI" id="CHEBI:15378"/>
        <dbReference type="ChEBI" id="CHEBI:17499"/>
        <dbReference type="ChEBI" id="CHEBI:29950"/>
        <dbReference type="ChEBI" id="CHEBI:30616"/>
        <dbReference type="ChEBI" id="CHEBI:33019"/>
        <dbReference type="ChEBI" id="CHEBI:61963"/>
        <dbReference type="ChEBI" id="CHEBI:65315"/>
        <dbReference type="ChEBI" id="CHEBI:87170"/>
        <dbReference type="ChEBI" id="CHEBI:456215"/>
        <dbReference type="EC" id="2.8.1.13"/>
    </reaction>
</comment>
<keyword evidence="7 11" id="KW-0694">RNA-binding</keyword>
<dbReference type="Gene3D" id="2.30.30.280">
    <property type="entry name" value="Adenine nucleotide alpha hydrolases-like domains"/>
    <property type="match status" value="1"/>
</dbReference>
<dbReference type="GO" id="GO:0005737">
    <property type="term" value="C:cytoplasm"/>
    <property type="evidence" value="ECO:0007669"/>
    <property type="project" value="UniProtKB-SubCell"/>
</dbReference>
<dbReference type="FunFam" id="3.40.50.620:FF:000115">
    <property type="entry name" value="tRNA-specific 2-thiouridylase MnmA"/>
    <property type="match status" value="1"/>
</dbReference>
<evidence type="ECO:0000256" key="11">
    <source>
        <dbReference type="HAMAP-Rule" id="MF_00144"/>
    </source>
</evidence>
<dbReference type="PATRIC" id="fig|1235794.3.peg.2358"/>
<dbReference type="AlphaFoldDB" id="R9L2E6"/>
<comment type="function">
    <text evidence="10 11">Catalyzes the 2-thiolation of uridine at the wobble position (U34) of tRNA, leading to the formation of s(2)U34.</text>
</comment>
<keyword evidence="14" id="KW-0489">Methyltransferase</keyword>
<dbReference type="Pfam" id="PF20259">
    <property type="entry name" value="tRNA_Me_trans_M"/>
    <property type="match status" value="1"/>
</dbReference>
<dbReference type="GO" id="GO:0103016">
    <property type="term" value="F:tRNA-uridine 2-sulfurtransferase activity"/>
    <property type="evidence" value="ECO:0007669"/>
    <property type="project" value="UniProtKB-EC"/>
</dbReference>
<evidence type="ECO:0000256" key="1">
    <source>
        <dbReference type="ARBA" id="ARBA00022490"/>
    </source>
</evidence>
<keyword evidence="6 11" id="KW-0067">ATP-binding</keyword>
<keyword evidence="1 11" id="KW-0963">Cytoplasm</keyword>
<feature type="binding site" evidence="11">
    <location>
        <position position="152"/>
    </location>
    <ligand>
        <name>ATP</name>
        <dbReference type="ChEBI" id="CHEBI:30616"/>
    </ligand>
</feature>
<dbReference type="CDD" id="cd01998">
    <property type="entry name" value="MnmA_TRMU-like"/>
    <property type="match status" value="1"/>
</dbReference>
<dbReference type="eggNOG" id="COG0482">
    <property type="taxonomic scope" value="Bacteria"/>
</dbReference>
<evidence type="ECO:0000256" key="10">
    <source>
        <dbReference type="ARBA" id="ARBA00056575"/>
    </source>
</evidence>
<dbReference type="FunFam" id="2.30.30.280:FF:000001">
    <property type="entry name" value="tRNA-specific 2-thiouridylase MnmA"/>
    <property type="match status" value="1"/>
</dbReference>
<keyword evidence="3 11" id="KW-0808">Transferase</keyword>
<feature type="site" description="Interaction with tRNA" evidence="11">
    <location>
        <position position="367"/>
    </location>
</feature>
<dbReference type="SUPFAM" id="SSF52402">
    <property type="entry name" value="Adenine nucleotide alpha hydrolases-like"/>
    <property type="match status" value="1"/>
</dbReference>
<dbReference type="NCBIfam" id="TIGR00420">
    <property type="entry name" value="trmU"/>
    <property type="match status" value="1"/>
</dbReference>
<dbReference type="GO" id="GO:0032259">
    <property type="term" value="P:methylation"/>
    <property type="evidence" value="ECO:0007669"/>
    <property type="project" value="UniProtKB-KW"/>
</dbReference>
<evidence type="ECO:0000256" key="2">
    <source>
        <dbReference type="ARBA" id="ARBA00022555"/>
    </source>
</evidence>
<dbReference type="InterPro" id="IPR046884">
    <property type="entry name" value="MnmA-like_central"/>
</dbReference>
<dbReference type="GO" id="GO:0008168">
    <property type="term" value="F:methyltransferase activity"/>
    <property type="evidence" value="ECO:0007669"/>
    <property type="project" value="UniProtKB-KW"/>
</dbReference>
<evidence type="ECO:0000256" key="4">
    <source>
        <dbReference type="ARBA" id="ARBA00022694"/>
    </source>
</evidence>
<evidence type="ECO:0000259" key="13">
    <source>
        <dbReference type="Pfam" id="PF20259"/>
    </source>
</evidence>
<dbReference type="Pfam" id="PF03054">
    <property type="entry name" value="tRNA_Me_trans"/>
    <property type="match status" value="1"/>
</dbReference>
<organism evidence="14 15">
    <name type="scientific">Adlercreutzia caecimuris B7</name>
    <dbReference type="NCBI Taxonomy" id="1235794"/>
    <lineage>
        <taxon>Bacteria</taxon>
        <taxon>Bacillati</taxon>
        <taxon>Actinomycetota</taxon>
        <taxon>Coriobacteriia</taxon>
        <taxon>Eggerthellales</taxon>
        <taxon>Eggerthellaceae</taxon>
        <taxon>Adlercreutzia</taxon>
    </lineage>
</organism>
<comment type="similarity">
    <text evidence="11">Belongs to the MnmA/TRMU family.</text>
</comment>
<evidence type="ECO:0000259" key="12">
    <source>
        <dbReference type="Pfam" id="PF20258"/>
    </source>
</evidence>
<evidence type="ECO:0000256" key="6">
    <source>
        <dbReference type="ARBA" id="ARBA00022840"/>
    </source>
</evidence>
<sequence>MENAPAKAQGRAPLPGGAFDDAAAGAGPTVMMAMSGGVDSSVAALLLSEAGYGVTGATMKLFGADVVAPDCDSSCCSADDVEDARAVCRRLGVPHYTFNFGELFGEAVIDRFCGAYLGGTTPNPCIDCNRFLKFDALQRRRRELGLGFVATGHYARRAWDARTGRWRLLRARDAAKDQSYVLYHLTQDALAHMLFPLGELTKPEVRELARAHGFATAEKPESQDICFVPDGDYAAFIGRRCGCGAAFEPGEIVNRAGTVLGEHKGLIHYTVGQRKGIGVAAPEPLYVFAKDAAANRLVVGTAAEVQVREVTARDVNLIAVERIEAPRAVTAKTHYRQRSVAATVEQTGDDELRVVFDEPQRAAAPGQAAVLYDGDVVVGGGTIC</sequence>
<feature type="site" description="Interaction with tRNA" evidence="11">
    <location>
        <position position="153"/>
    </location>
</feature>
<feature type="active site" description="Nucleophile" evidence="11">
    <location>
        <position position="128"/>
    </location>
</feature>
<evidence type="ECO:0000256" key="5">
    <source>
        <dbReference type="ARBA" id="ARBA00022741"/>
    </source>
</evidence>
<protein>
    <recommendedName>
        <fullName evidence="11">tRNA-specific 2-thiouridylase MnmA</fullName>
        <ecNumber evidence="11">2.8.1.13</ecNumber>
    </recommendedName>
</protein>
<accession>R9L2E6</accession>
<dbReference type="GO" id="GO:0005524">
    <property type="term" value="F:ATP binding"/>
    <property type="evidence" value="ECO:0007669"/>
    <property type="project" value="UniProtKB-KW"/>
</dbReference>
<comment type="caution">
    <text evidence="14">The sequence shown here is derived from an EMBL/GenBank/DDBJ whole genome shotgun (WGS) entry which is preliminary data.</text>
</comment>
<evidence type="ECO:0000256" key="9">
    <source>
        <dbReference type="ARBA" id="ARBA00051542"/>
    </source>
</evidence>
<evidence type="ECO:0000256" key="7">
    <source>
        <dbReference type="ARBA" id="ARBA00022884"/>
    </source>
</evidence>
<comment type="subcellular location">
    <subcellularLocation>
        <location evidence="11">Cytoplasm</location>
    </subcellularLocation>
</comment>
<dbReference type="Pfam" id="PF20258">
    <property type="entry name" value="tRNA_Me_trans_C"/>
    <property type="match status" value="1"/>
</dbReference>
<dbReference type="HAMAP" id="MF_00144">
    <property type="entry name" value="tRNA_thiouridyl_MnmA"/>
    <property type="match status" value="1"/>
</dbReference>
<keyword evidence="15" id="KW-1185">Reference proteome</keyword>
<feature type="domain" description="tRNA-specific 2-thiouridylase MnmA-like C-terminal" evidence="12">
    <location>
        <begin position="308"/>
        <end position="383"/>
    </location>
</feature>
<dbReference type="STRING" id="1235794.C811_02387"/>
<keyword evidence="4 11" id="KW-0819">tRNA processing</keyword>
<dbReference type="GO" id="GO:0002143">
    <property type="term" value="P:tRNA wobble position uridine thiolation"/>
    <property type="evidence" value="ECO:0007669"/>
    <property type="project" value="TreeGrafter"/>
</dbReference>
<dbReference type="Gene3D" id="2.40.30.10">
    <property type="entry name" value="Translation factors"/>
    <property type="match status" value="1"/>
</dbReference>
<feature type="binding site" evidence="11">
    <location>
        <begin position="33"/>
        <end position="40"/>
    </location>
    <ligand>
        <name>ATP</name>
        <dbReference type="ChEBI" id="CHEBI:30616"/>
    </ligand>
</feature>
<evidence type="ECO:0000313" key="14">
    <source>
        <dbReference type="EMBL" id="EOS49922.1"/>
    </source>
</evidence>
<dbReference type="HOGENOM" id="CLU_035188_0_0_11"/>
<dbReference type="EC" id="2.8.1.13" evidence="11"/>
<proteinExistence type="inferred from homology"/>